<name>A0A323TC37_9BACI</name>
<evidence type="ECO:0000256" key="12">
    <source>
        <dbReference type="ARBA" id="ARBA00032493"/>
    </source>
</evidence>
<dbReference type="Pfam" id="PF13434">
    <property type="entry name" value="Lys_Orn_oxgnase"/>
    <property type="match status" value="1"/>
</dbReference>
<evidence type="ECO:0000256" key="7">
    <source>
        <dbReference type="ARBA" id="ARBA00022827"/>
    </source>
</evidence>
<evidence type="ECO:0000256" key="4">
    <source>
        <dbReference type="ARBA" id="ARBA00013076"/>
    </source>
</evidence>
<evidence type="ECO:0000256" key="2">
    <source>
        <dbReference type="ARBA" id="ARBA00004924"/>
    </source>
</evidence>
<evidence type="ECO:0000256" key="8">
    <source>
        <dbReference type="ARBA" id="ARBA00022857"/>
    </source>
</evidence>
<dbReference type="OrthoDB" id="7527071at2"/>
<sequence length="444" mass="51407">MKKIDIFDVIGIGIGPFNLGMAALLEDKKEIEAVFFDETPSFNWHPGMLIEGADLQVPFLADLVTFADPTSRFSFINYLHKHNRLFAFYFFNRFDIPRREYNDYAQWVAGLLTNCRFGKKVVDVLDHDEGDNSYYEVVVQDRESNQLDHFFTRNVIVATGSKPMIPGDFDRFPSEDILHTSQYQYFEEALSEADSILITGSGQSAAEVFLDQLQKQQRGTPHLHWITRSSGFFQLEAGKLGQEVFSADYIDYFHKLPFEKRKNELPNLAQLRNGVEESTLHEIYDLLYHRSVHTNEPNVNIQANTEIKEIEKGSKGYIVHCHQWQQEESFTLTVDKVVLATGYQPSTPKWMQKFDKLIKWDADGRYAVTRDYRLVFKKERPHQIFTLTNLEHSHGPGATNLALSVQRNITIINQLTGKEVYPEQRNSVFQNFGVDQLNQKNQWS</sequence>
<dbReference type="PANTHER" id="PTHR42802:SF1">
    <property type="entry name" value="L-ORNITHINE N(5)-MONOOXYGENASE"/>
    <property type="match status" value="1"/>
</dbReference>
<dbReference type="Proteomes" id="UP000248214">
    <property type="component" value="Unassembled WGS sequence"/>
</dbReference>
<keyword evidence="15" id="KW-0503">Monooxygenase</keyword>
<keyword evidence="8" id="KW-0521">NADP</keyword>
<evidence type="ECO:0000256" key="10">
    <source>
        <dbReference type="ARBA" id="ARBA00029939"/>
    </source>
</evidence>
<gene>
    <name evidence="15" type="ORF">CR194_16135</name>
</gene>
<keyword evidence="6" id="KW-0285">Flavoprotein</keyword>
<keyword evidence="9" id="KW-0560">Oxidoreductase</keyword>
<dbReference type="SUPFAM" id="SSF51905">
    <property type="entry name" value="FAD/NAD(P)-binding domain"/>
    <property type="match status" value="1"/>
</dbReference>
<evidence type="ECO:0000256" key="5">
    <source>
        <dbReference type="ARBA" id="ARBA00016406"/>
    </source>
</evidence>
<dbReference type="InterPro" id="IPR036188">
    <property type="entry name" value="FAD/NAD-bd_sf"/>
</dbReference>
<comment type="catalytic activity">
    <reaction evidence="14">
        <text>L-lysine + NADPH + O2 = N(6)-hydroxy-L-lysine + NADP(+) + H2O</text>
        <dbReference type="Rhea" id="RHEA:23228"/>
        <dbReference type="ChEBI" id="CHEBI:15377"/>
        <dbReference type="ChEBI" id="CHEBI:15379"/>
        <dbReference type="ChEBI" id="CHEBI:32551"/>
        <dbReference type="ChEBI" id="CHEBI:57783"/>
        <dbReference type="ChEBI" id="CHEBI:57820"/>
        <dbReference type="ChEBI" id="CHEBI:58349"/>
        <dbReference type="EC" id="1.14.13.59"/>
    </reaction>
</comment>
<keyword evidence="16" id="KW-1185">Reference proteome</keyword>
<dbReference type="EMBL" id="PDOD01000004">
    <property type="protein sequence ID" value="PYZ92360.1"/>
    <property type="molecule type" value="Genomic_DNA"/>
</dbReference>
<comment type="similarity">
    <text evidence="3">Belongs to the lysine N(6)-hydroxylase/L-ornithine N(5)-oxygenase family.</text>
</comment>
<accession>A0A323TC37</accession>
<organism evidence="15 16">
    <name type="scientific">Salipaludibacillus keqinensis</name>
    <dbReference type="NCBI Taxonomy" id="2045207"/>
    <lineage>
        <taxon>Bacteria</taxon>
        <taxon>Bacillati</taxon>
        <taxon>Bacillota</taxon>
        <taxon>Bacilli</taxon>
        <taxon>Bacillales</taxon>
        <taxon>Bacillaceae</taxon>
    </lineage>
</organism>
<comment type="caution">
    <text evidence="15">The sequence shown here is derived from an EMBL/GenBank/DDBJ whole genome shotgun (WGS) entry which is preliminary data.</text>
</comment>
<evidence type="ECO:0000256" key="13">
    <source>
        <dbReference type="ARBA" id="ARBA00032738"/>
    </source>
</evidence>
<evidence type="ECO:0000256" key="1">
    <source>
        <dbReference type="ARBA" id="ARBA00001974"/>
    </source>
</evidence>
<dbReference type="InterPro" id="IPR025700">
    <property type="entry name" value="Lys/Orn_oxygenase"/>
</dbReference>
<evidence type="ECO:0000256" key="3">
    <source>
        <dbReference type="ARBA" id="ARBA00007588"/>
    </source>
</evidence>
<comment type="cofactor">
    <cofactor evidence="1">
        <name>FAD</name>
        <dbReference type="ChEBI" id="CHEBI:57692"/>
    </cofactor>
</comment>
<evidence type="ECO:0000256" key="11">
    <source>
        <dbReference type="ARBA" id="ARBA00031158"/>
    </source>
</evidence>
<evidence type="ECO:0000313" key="16">
    <source>
        <dbReference type="Proteomes" id="UP000248214"/>
    </source>
</evidence>
<dbReference type="AlphaFoldDB" id="A0A323TC37"/>
<evidence type="ECO:0000256" key="6">
    <source>
        <dbReference type="ARBA" id="ARBA00022630"/>
    </source>
</evidence>
<reference evidence="15 16" key="1">
    <citation type="submission" date="2017-10" db="EMBL/GenBank/DDBJ databases">
        <title>Bacillus sp. nov., a halophilic bacterium isolated from a Keqin Lake.</title>
        <authorList>
            <person name="Wang H."/>
        </authorList>
    </citation>
    <scope>NUCLEOTIDE SEQUENCE [LARGE SCALE GENOMIC DNA]</scope>
    <source>
        <strain evidence="15 16">KQ-12</strain>
    </source>
</reference>
<dbReference type="EC" id="1.14.13.59" evidence="4"/>
<dbReference type="Gene3D" id="3.50.50.60">
    <property type="entry name" value="FAD/NAD(P)-binding domain"/>
    <property type="match status" value="1"/>
</dbReference>
<dbReference type="RefSeq" id="WP_110610937.1">
    <property type="nucleotide sequence ID" value="NZ_PDOD01000004.1"/>
</dbReference>
<proteinExistence type="inferred from homology"/>
<keyword evidence="7" id="KW-0274">FAD</keyword>
<evidence type="ECO:0000256" key="9">
    <source>
        <dbReference type="ARBA" id="ARBA00023002"/>
    </source>
</evidence>
<dbReference type="GO" id="GO:0047091">
    <property type="term" value="F:L-lysine 6-monooxygenase (NADPH) activity"/>
    <property type="evidence" value="ECO:0007669"/>
    <property type="project" value="UniProtKB-EC"/>
</dbReference>
<evidence type="ECO:0000256" key="14">
    <source>
        <dbReference type="ARBA" id="ARBA00048407"/>
    </source>
</evidence>
<evidence type="ECO:0000313" key="15">
    <source>
        <dbReference type="EMBL" id="PYZ92360.1"/>
    </source>
</evidence>
<dbReference type="PANTHER" id="PTHR42802">
    <property type="entry name" value="MONOOXYGENASE"/>
    <property type="match status" value="1"/>
</dbReference>
<protein>
    <recommendedName>
        <fullName evidence="5">L-lysine N6-monooxygenase MbtG</fullName>
        <ecNumber evidence="4">1.14.13.59</ecNumber>
    </recommendedName>
    <alternativeName>
        <fullName evidence="13">Lysine 6-N-hydroxylase</fullName>
    </alternativeName>
    <alternativeName>
        <fullName evidence="12">Lysine N6-hydroxylase</fullName>
    </alternativeName>
    <alternativeName>
        <fullName evidence="10">Lysine-N-oxygenase</fullName>
    </alternativeName>
    <alternativeName>
        <fullName evidence="11">Mycobactin synthase protein G</fullName>
    </alternativeName>
</protein>
<comment type="pathway">
    <text evidence="2">Siderophore biosynthesis.</text>
</comment>